<protein>
    <recommendedName>
        <fullName evidence="3">IraD/Gp25-like domain-containing protein</fullName>
    </recommendedName>
</protein>
<sequence length="115" mass="13227">MSFTIDTAQEQPINLAPQTLYEEVIQNVWFLLSSLEYDIPLNREFGLNAAYIDKPITTATALATADIYDKIGEYEPRAEIVSIDFTTDYERGILKPKVEVEVNGEYDEYDEEYTE</sequence>
<name>A0A414ZQ35_9FIRM</name>
<evidence type="ECO:0000313" key="2">
    <source>
        <dbReference type="Proteomes" id="UP000285865"/>
    </source>
</evidence>
<dbReference type="RefSeq" id="WP_005359640.1">
    <property type="nucleotide sequence ID" value="NZ_QRKN01000001.1"/>
</dbReference>
<dbReference type="Proteomes" id="UP000285865">
    <property type="component" value="Unassembled WGS sequence"/>
</dbReference>
<evidence type="ECO:0000313" key="1">
    <source>
        <dbReference type="EMBL" id="RHI25382.1"/>
    </source>
</evidence>
<accession>A0A414ZQ35</accession>
<reference evidence="1 2" key="1">
    <citation type="submission" date="2018-08" db="EMBL/GenBank/DDBJ databases">
        <title>A genome reference for cultivated species of the human gut microbiota.</title>
        <authorList>
            <person name="Zou Y."/>
            <person name="Xue W."/>
            <person name="Luo G."/>
        </authorList>
    </citation>
    <scope>NUCLEOTIDE SEQUENCE [LARGE SCALE GENOMIC DNA]</scope>
    <source>
        <strain evidence="1 2">AM16-11</strain>
    </source>
</reference>
<organism evidence="1 2">
    <name type="scientific">Agathobacter rectalis</name>
    <dbReference type="NCBI Taxonomy" id="39491"/>
    <lineage>
        <taxon>Bacteria</taxon>
        <taxon>Bacillati</taxon>
        <taxon>Bacillota</taxon>
        <taxon>Clostridia</taxon>
        <taxon>Lachnospirales</taxon>
        <taxon>Lachnospiraceae</taxon>
        <taxon>Agathobacter</taxon>
    </lineage>
</organism>
<comment type="caution">
    <text evidence="1">The sequence shown here is derived from an EMBL/GenBank/DDBJ whole genome shotgun (WGS) entry which is preliminary data.</text>
</comment>
<proteinExistence type="predicted"/>
<evidence type="ECO:0008006" key="3">
    <source>
        <dbReference type="Google" id="ProtNLM"/>
    </source>
</evidence>
<dbReference type="AlphaFoldDB" id="A0A414ZQ35"/>
<dbReference type="EMBL" id="QRKN01000001">
    <property type="protein sequence ID" value="RHI25382.1"/>
    <property type="molecule type" value="Genomic_DNA"/>
</dbReference>
<dbReference type="Gene3D" id="3.10.450.40">
    <property type="match status" value="1"/>
</dbReference>
<gene>
    <name evidence="1" type="ORF">DW172_01435</name>
</gene>
<dbReference type="SUPFAM" id="SSF160719">
    <property type="entry name" value="gpW/gp25-like"/>
    <property type="match status" value="1"/>
</dbReference>